<dbReference type="EC" id="2.7.11.1" evidence="1"/>
<reference evidence="11" key="1">
    <citation type="submission" date="2015-08" db="EMBL/GenBank/DDBJ databases">
        <authorList>
            <person name="Babu N.S."/>
            <person name="Beckwith C.J."/>
            <person name="Beseler K.G."/>
            <person name="Brison A."/>
            <person name="Carone J.V."/>
            <person name="Caskin T.P."/>
            <person name="Diamond M."/>
            <person name="Durham M.E."/>
            <person name="Foxe J.M."/>
            <person name="Go M."/>
            <person name="Henderson B.A."/>
            <person name="Jones I.B."/>
            <person name="McGettigan J.A."/>
            <person name="Micheletti S.J."/>
            <person name="Nasrallah M.E."/>
            <person name="Ortiz D."/>
            <person name="Piller C.R."/>
            <person name="Privatt S.R."/>
            <person name="Schneider S.L."/>
            <person name="Sharp S."/>
            <person name="Smith T.C."/>
            <person name="Stanton J.D."/>
            <person name="Ullery H.E."/>
            <person name="Wilson R.J."/>
            <person name="Serrano M.G."/>
            <person name="Buck G."/>
            <person name="Lee V."/>
            <person name="Wang Y."/>
            <person name="Carvalho R."/>
            <person name="Voegtly L."/>
            <person name="Shi R."/>
            <person name="Duckworth R."/>
            <person name="Johnson A."/>
            <person name="Loviza R."/>
            <person name="Walstead R."/>
            <person name="Shah Z."/>
            <person name="Kiflezghi M."/>
            <person name="Wade K."/>
            <person name="Ball S.L."/>
            <person name="Bradley K.W."/>
            <person name="Asai D.J."/>
            <person name="Bowman C.A."/>
            <person name="Russell D.A."/>
            <person name="Pope W.H."/>
            <person name="Jacobs-Sera D."/>
            <person name="Hendrix R.W."/>
            <person name="Hatfull G.F."/>
        </authorList>
    </citation>
    <scope>NUCLEOTIDE SEQUENCE</scope>
</reference>
<evidence type="ECO:0000256" key="4">
    <source>
        <dbReference type="ARBA" id="ARBA00022741"/>
    </source>
</evidence>
<dbReference type="EMBL" id="GDKF01006954">
    <property type="protein sequence ID" value="JAT71668.1"/>
    <property type="molecule type" value="Transcribed_RNA"/>
</dbReference>
<dbReference type="InterPro" id="IPR017441">
    <property type="entry name" value="Protein_kinase_ATP_BS"/>
</dbReference>
<dbReference type="GO" id="GO:0005737">
    <property type="term" value="C:cytoplasm"/>
    <property type="evidence" value="ECO:0007669"/>
    <property type="project" value="TreeGrafter"/>
</dbReference>
<organism evidence="11">
    <name type="scientific">Auxenochlorella protothecoides</name>
    <name type="common">Green microalga</name>
    <name type="synonym">Chlorella protothecoides</name>
    <dbReference type="NCBI Taxonomy" id="3075"/>
    <lineage>
        <taxon>Eukaryota</taxon>
        <taxon>Viridiplantae</taxon>
        <taxon>Chlorophyta</taxon>
        <taxon>core chlorophytes</taxon>
        <taxon>Trebouxiophyceae</taxon>
        <taxon>Chlorellales</taxon>
        <taxon>Chlorellaceae</taxon>
        <taxon>Auxenochlorella</taxon>
    </lineage>
</organism>
<dbReference type="PANTHER" id="PTHR22967:SF57">
    <property type="entry name" value="AUXILIN, ISOFORM A-RELATED"/>
    <property type="match status" value="1"/>
</dbReference>
<keyword evidence="6 9" id="KW-0067">ATP-binding</keyword>
<dbReference type="GO" id="GO:0005524">
    <property type="term" value="F:ATP binding"/>
    <property type="evidence" value="ECO:0007669"/>
    <property type="project" value="UniProtKB-UniRule"/>
</dbReference>
<keyword evidence="3" id="KW-0808">Transferase</keyword>
<evidence type="ECO:0000256" key="9">
    <source>
        <dbReference type="PROSITE-ProRule" id="PRU10141"/>
    </source>
</evidence>
<dbReference type="GO" id="GO:0004674">
    <property type="term" value="F:protein serine/threonine kinase activity"/>
    <property type="evidence" value="ECO:0007669"/>
    <property type="project" value="UniProtKB-KW"/>
</dbReference>
<sequence length="480" mass="52384">MNLLKALGKRRDGGGDLCGRSLAVDGLQIKVESLIGEGGFASIYRVTEMKSRTILALKHFRLGGDPGAVAAVYNEIGIMDELRECPAALSLVAAEFGPGNQEAFVLLEFCQHNLAIHLQSLSRPMDLEGILAVFQPVCVAVEALHSLQLPTVHRDIKAENVLLHSNGHWVLCDFGSATTCQMACRTGADIALLEDEIQRNTTPAYRAPEMWDLYAREFIGTKVDIWALGCLFYLLCFGRLPFEGEAKLQILNGRYEIPPGTPASIRELLEGMLTINVARRWDIGQVRADIGGQVLCECKIMAGAAVTGETAQLKTVPLATHAHQISVKRCKSASQRYRGRRLSSLALWSNTHLLPLVPPIPDPAAELPPSGPLRHRLLSPNSSKLGSSVTQAYQEGRLQHKLQLLRPLLQALQQCRQQQPLPHLLQAFHQPTLGLSIAANPATGRQALRKSSLCACHLRPMPSLPIGLPLGVRHSCQSTP</sequence>
<evidence type="ECO:0000256" key="5">
    <source>
        <dbReference type="ARBA" id="ARBA00022777"/>
    </source>
</evidence>
<keyword evidence="4 9" id="KW-0547">Nucleotide-binding</keyword>
<feature type="domain" description="Protein kinase" evidence="10">
    <location>
        <begin position="29"/>
        <end position="295"/>
    </location>
</feature>
<keyword evidence="5" id="KW-0418">Kinase</keyword>
<name>A0A1D1ZXI5_AUXPR</name>
<comment type="catalytic activity">
    <reaction evidence="7">
        <text>L-threonyl-[protein] + ATP = O-phospho-L-threonyl-[protein] + ADP + H(+)</text>
        <dbReference type="Rhea" id="RHEA:46608"/>
        <dbReference type="Rhea" id="RHEA-COMP:11060"/>
        <dbReference type="Rhea" id="RHEA-COMP:11605"/>
        <dbReference type="ChEBI" id="CHEBI:15378"/>
        <dbReference type="ChEBI" id="CHEBI:30013"/>
        <dbReference type="ChEBI" id="CHEBI:30616"/>
        <dbReference type="ChEBI" id="CHEBI:61977"/>
        <dbReference type="ChEBI" id="CHEBI:456216"/>
        <dbReference type="EC" id="2.7.11.1"/>
    </reaction>
</comment>
<protein>
    <recommendedName>
        <fullName evidence="1">non-specific serine/threonine protein kinase</fullName>
        <ecNumber evidence="1">2.7.11.1</ecNumber>
    </recommendedName>
</protein>
<evidence type="ECO:0000256" key="6">
    <source>
        <dbReference type="ARBA" id="ARBA00022840"/>
    </source>
</evidence>
<dbReference type="PANTHER" id="PTHR22967">
    <property type="entry name" value="SERINE/THREONINE PROTEIN KINASE"/>
    <property type="match status" value="1"/>
</dbReference>
<dbReference type="InterPro" id="IPR011009">
    <property type="entry name" value="Kinase-like_dom_sf"/>
</dbReference>
<evidence type="ECO:0000256" key="8">
    <source>
        <dbReference type="ARBA" id="ARBA00048679"/>
    </source>
</evidence>
<accession>A0A1D1ZXI5</accession>
<dbReference type="PROSITE" id="PS00107">
    <property type="entry name" value="PROTEIN_KINASE_ATP"/>
    <property type="match status" value="1"/>
</dbReference>
<dbReference type="SUPFAM" id="SSF56112">
    <property type="entry name" value="Protein kinase-like (PK-like)"/>
    <property type="match status" value="1"/>
</dbReference>
<gene>
    <name evidence="11" type="ORF">g.54838</name>
</gene>
<dbReference type="AlphaFoldDB" id="A0A1D1ZXI5"/>
<evidence type="ECO:0000313" key="11">
    <source>
        <dbReference type="EMBL" id="JAT71668.1"/>
    </source>
</evidence>
<dbReference type="Pfam" id="PF00069">
    <property type="entry name" value="Pkinase"/>
    <property type="match status" value="1"/>
</dbReference>
<evidence type="ECO:0000256" key="7">
    <source>
        <dbReference type="ARBA" id="ARBA00047899"/>
    </source>
</evidence>
<dbReference type="SMART" id="SM00220">
    <property type="entry name" value="S_TKc"/>
    <property type="match status" value="1"/>
</dbReference>
<evidence type="ECO:0000256" key="1">
    <source>
        <dbReference type="ARBA" id="ARBA00012513"/>
    </source>
</evidence>
<comment type="catalytic activity">
    <reaction evidence="8">
        <text>L-seryl-[protein] + ATP = O-phospho-L-seryl-[protein] + ADP + H(+)</text>
        <dbReference type="Rhea" id="RHEA:17989"/>
        <dbReference type="Rhea" id="RHEA-COMP:9863"/>
        <dbReference type="Rhea" id="RHEA-COMP:11604"/>
        <dbReference type="ChEBI" id="CHEBI:15378"/>
        <dbReference type="ChEBI" id="CHEBI:29999"/>
        <dbReference type="ChEBI" id="CHEBI:30616"/>
        <dbReference type="ChEBI" id="CHEBI:83421"/>
        <dbReference type="ChEBI" id="CHEBI:456216"/>
        <dbReference type="EC" id="2.7.11.1"/>
    </reaction>
</comment>
<keyword evidence="2" id="KW-0723">Serine/threonine-protein kinase</keyword>
<evidence type="ECO:0000256" key="2">
    <source>
        <dbReference type="ARBA" id="ARBA00022527"/>
    </source>
</evidence>
<dbReference type="Gene3D" id="1.10.510.10">
    <property type="entry name" value="Transferase(Phosphotransferase) domain 1"/>
    <property type="match status" value="1"/>
</dbReference>
<proteinExistence type="predicted"/>
<dbReference type="InterPro" id="IPR000719">
    <property type="entry name" value="Prot_kinase_dom"/>
</dbReference>
<feature type="binding site" evidence="9">
    <location>
        <position position="58"/>
    </location>
    <ligand>
        <name>ATP</name>
        <dbReference type="ChEBI" id="CHEBI:30616"/>
    </ligand>
</feature>
<evidence type="ECO:0000259" key="10">
    <source>
        <dbReference type="PROSITE" id="PS50011"/>
    </source>
</evidence>
<evidence type="ECO:0000256" key="3">
    <source>
        <dbReference type="ARBA" id="ARBA00022679"/>
    </source>
</evidence>
<dbReference type="PROSITE" id="PS50011">
    <property type="entry name" value="PROTEIN_KINASE_DOM"/>
    <property type="match status" value="1"/>
</dbReference>